<keyword evidence="1" id="KW-0732">Signal</keyword>
<name>A0AA39N0P1_9AGAR</name>
<organism evidence="2 3">
    <name type="scientific">Armillaria borealis</name>
    <dbReference type="NCBI Taxonomy" id="47425"/>
    <lineage>
        <taxon>Eukaryota</taxon>
        <taxon>Fungi</taxon>
        <taxon>Dikarya</taxon>
        <taxon>Basidiomycota</taxon>
        <taxon>Agaricomycotina</taxon>
        <taxon>Agaricomycetes</taxon>
        <taxon>Agaricomycetidae</taxon>
        <taxon>Agaricales</taxon>
        <taxon>Marasmiineae</taxon>
        <taxon>Physalacriaceae</taxon>
        <taxon>Armillaria</taxon>
    </lineage>
</organism>
<evidence type="ECO:0000313" key="2">
    <source>
        <dbReference type="EMBL" id="KAK0453079.1"/>
    </source>
</evidence>
<reference evidence="2" key="1">
    <citation type="submission" date="2023-06" db="EMBL/GenBank/DDBJ databases">
        <authorList>
            <consortium name="Lawrence Berkeley National Laboratory"/>
            <person name="Ahrendt S."/>
            <person name="Sahu N."/>
            <person name="Indic B."/>
            <person name="Wong-Bajracharya J."/>
            <person name="Merenyi Z."/>
            <person name="Ke H.-M."/>
            <person name="Monk M."/>
            <person name="Kocsube S."/>
            <person name="Drula E."/>
            <person name="Lipzen A."/>
            <person name="Balint B."/>
            <person name="Henrissat B."/>
            <person name="Andreopoulos B."/>
            <person name="Martin F.M."/>
            <person name="Harder C.B."/>
            <person name="Rigling D."/>
            <person name="Ford K.L."/>
            <person name="Foster G.D."/>
            <person name="Pangilinan J."/>
            <person name="Papanicolaou A."/>
            <person name="Barry K."/>
            <person name="LaButti K."/>
            <person name="Viragh M."/>
            <person name="Koriabine M."/>
            <person name="Yan M."/>
            <person name="Riley R."/>
            <person name="Champramary S."/>
            <person name="Plett K.L."/>
            <person name="Tsai I.J."/>
            <person name="Slot J."/>
            <person name="Sipos G."/>
            <person name="Plett J."/>
            <person name="Nagy L.G."/>
            <person name="Grigoriev I.V."/>
        </authorList>
    </citation>
    <scope>NUCLEOTIDE SEQUENCE</scope>
    <source>
        <strain evidence="2">FPL87.14</strain>
    </source>
</reference>
<dbReference type="EMBL" id="JAUEPT010000003">
    <property type="protein sequence ID" value="KAK0453079.1"/>
    <property type="molecule type" value="Genomic_DNA"/>
</dbReference>
<sequence length="134" mass="15212">MNTLVLALLTKLLFSQHTIWSVYRELPHRYGGAIDAALERKLVGAYTLPVRPATGIPSRSRIVWVGTYQGYEKCQLLPAVSNGWSTSWMDLQHKRPPVLQVPSDWAAVIVMRKRASSDESAEDDREAREHRIKV</sequence>
<proteinExistence type="predicted"/>
<protein>
    <submittedName>
        <fullName evidence="2">Uncharacterized protein</fullName>
    </submittedName>
</protein>
<accession>A0AA39N0P1</accession>
<dbReference type="Proteomes" id="UP001175226">
    <property type="component" value="Unassembled WGS sequence"/>
</dbReference>
<feature type="non-terminal residue" evidence="2">
    <location>
        <position position="134"/>
    </location>
</feature>
<comment type="caution">
    <text evidence="2">The sequence shown here is derived from an EMBL/GenBank/DDBJ whole genome shotgun (WGS) entry which is preliminary data.</text>
</comment>
<keyword evidence="3" id="KW-1185">Reference proteome</keyword>
<evidence type="ECO:0000256" key="1">
    <source>
        <dbReference type="SAM" id="SignalP"/>
    </source>
</evidence>
<evidence type="ECO:0000313" key="3">
    <source>
        <dbReference type="Proteomes" id="UP001175226"/>
    </source>
</evidence>
<feature type="signal peptide" evidence="1">
    <location>
        <begin position="1"/>
        <end position="15"/>
    </location>
</feature>
<feature type="chain" id="PRO_5041436985" evidence="1">
    <location>
        <begin position="16"/>
        <end position="134"/>
    </location>
</feature>
<gene>
    <name evidence="2" type="ORF">EV421DRAFT_1761823</name>
</gene>
<dbReference type="AlphaFoldDB" id="A0AA39N0P1"/>